<organism evidence="1 2">
    <name type="scientific">Methanobrevibacter oralis</name>
    <dbReference type="NCBI Taxonomy" id="66851"/>
    <lineage>
        <taxon>Archaea</taxon>
        <taxon>Methanobacteriati</taxon>
        <taxon>Methanobacteriota</taxon>
        <taxon>Methanomada group</taxon>
        <taxon>Methanobacteria</taxon>
        <taxon>Methanobacteriales</taxon>
        <taxon>Methanobacteriaceae</taxon>
        <taxon>Methanobrevibacter</taxon>
    </lineage>
</organism>
<protein>
    <recommendedName>
        <fullName evidence="3">Pyridoxamine 5'-phosphate oxidase</fullName>
    </recommendedName>
</protein>
<keyword evidence="2" id="KW-1185">Reference proteome</keyword>
<evidence type="ECO:0000313" key="1">
    <source>
        <dbReference type="EMBL" id="KZX12485.1"/>
    </source>
</evidence>
<dbReference type="SUPFAM" id="SSF50475">
    <property type="entry name" value="FMN-binding split barrel"/>
    <property type="match status" value="1"/>
</dbReference>
<dbReference type="AlphaFoldDB" id="A0A162FFY7"/>
<accession>A0A162FFY7</accession>
<dbReference type="EMBL" id="LWMU01000070">
    <property type="protein sequence ID" value="KZX12485.1"/>
    <property type="molecule type" value="Genomic_DNA"/>
</dbReference>
<comment type="caution">
    <text evidence="1">The sequence shown here is derived from an EMBL/GenBank/DDBJ whole genome shotgun (WGS) entry which is preliminary data.</text>
</comment>
<proteinExistence type="predicted"/>
<reference evidence="2" key="1">
    <citation type="journal article" date="2016" name="Genome Announc.">
        <title>Draft Genome Sequences of Methanobrevibacter curvatus DSM11111, Methanobrevibacter cuticularis DSM11139, Methanobrevibacter filiformis DSM11501, and Methanobrevibacter oralis DSM7256.</title>
        <authorList>
            <person name="Poehlein A."/>
            <person name="Seedorf H."/>
        </authorList>
    </citation>
    <scope>NUCLEOTIDE SEQUENCE [LARGE SCALE GENOMIC DNA]</scope>
    <source>
        <strain evidence="2">DSM 7256 / JCM 30027 / ZR</strain>
    </source>
</reference>
<dbReference type="InterPro" id="IPR012349">
    <property type="entry name" value="Split_barrel_FMN-bd"/>
</dbReference>
<dbReference type="PATRIC" id="fig|66851.6.peg.1344"/>
<gene>
    <name evidence="1" type="ORF">MBORA_12400</name>
</gene>
<evidence type="ECO:0000313" key="2">
    <source>
        <dbReference type="Proteomes" id="UP000077428"/>
    </source>
</evidence>
<dbReference type="STRING" id="66851.MBORA_12400"/>
<evidence type="ECO:0008006" key="3">
    <source>
        <dbReference type="Google" id="ProtNLM"/>
    </source>
</evidence>
<name>A0A162FFY7_METOA</name>
<sequence>MLSDGEIYFGVENFKDVYKQMEVNPNIEIVAWNGEKFLRYYGKANLDYNPEIVDKAFELMPEIAEAYKANGWEMETF</sequence>
<dbReference type="Gene3D" id="2.30.110.10">
    <property type="entry name" value="Electron Transport, Fmn-binding Protein, Chain A"/>
    <property type="match status" value="1"/>
</dbReference>
<dbReference type="Proteomes" id="UP000077428">
    <property type="component" value="Unassembled WGS sequence"/>
</dbReference>